<dbReference type="Pfam" id="PF10536">
    <property type="entry name" value="PMD"/>
    <property type="match status" value="1"/>
</dbReference>
<evidence type="ECO:0000259" key="1">
    <source>
        <dbReference type="Pfam" id="PF10536"/>
    </source>
</evidence>
<dbReference type="PANTHER" id="PTHR46033">
    <property type="entry name" value="PROTEIN MAIN-LIKE 2"/>
    <property type="match status" value="1"/>
</dbReference>
<organism evidence="2 3">
    <name type="scientific">Cinnamomum micranthum f. kanehirae</name>
    <dbReference type="NCBI Taxonomy" id="337451"/>
    <lineage>
        <taxon>Eukaryota</taxon>
        <taxon>Viridiplantae</taxon>
        <taxon>Streptophyta</taxon>
        <taxon>Embryophyta</taxon>
        <taxon>Tracheophyta</taxon>
        <taxon>Spermatophyta</taxon>
        <taxon>Magnoliopsida</taxon>
        <taxon>Magnoliidae</taxon>
        <taxon>Laurales</taxon>
        <taxon>Lauraceae</taxon>
        <taxon>Cinnamomum</taxon>
    </lineage>
</organism>
<comment type="caution">
    <text evidence="2">The sequence shown here is derived from an EMBL/GenBank/DDBJ whole genome shotgun (WGS) entry which is preliminary data.</text>
</comment>
<dbReference type="InterPro" id="IPR019557">
    <property type="entry name" value="AminoTfrase-like_pln_mobile"/>
</dbReference>
<keyword evidence="3" id="KW-1185">Reference proteome</keyword>
<proteinExistence type="predicted"/>
<feature type="domain" description="Aminotransferase-like plant mobile" evidence="1">
    <location>
        <begin position="2"/>
        <end position="152"/>
    </location>
</feature>
<dbReference type="InterPro" id="IPR044824">
    <property type="entry name" value="MAIN-like"/>
</dbReference>
<name>A0A443PW18_9MAGN</name>
<dbReference type="Proteomes" id="UP000283530">
    <property type="component" value="Unassembled WGS sequence"/>
</dbReference>
<dbReference type="OrthoDB" id="1936739at2759"/>
<dbReference type="PANTHER" id="PTHR46033:SF8">
    <property type="entry name" value="PROTEIN MAINTENANCE OF MERISTEMS-LIKE"/>
    <property type="match status" value="1"/>
</dbReference>
<gene>
    <name evidence="2" type="ORF">CKAN_02428800</name>
</gene>
<dbReference type="AlphaFoldDB" id="A0A443PW18"/>
<sequence length="157" mass="17850">MWQPETNTFHMSFGEMTIILDDVASIIGIPVTGRTISYNDRMTNEEAQSLLVDALGVEPIEARDELIQVRGQSVRLEWLRERFGGMSDDDGEEMVDCAVRTYLLYLLGCTLFTNKSGTRVPIIFLTHLVDLDNVRSYAWDAAALAYLYKQLRLRPVT</sequence>
<protein>
    <submittedName>
        <fullName evidence="2">Serine/threonine-protein phosphatase 7 long form</fullName>
    </submittedName>
</protein>
<accession>A0A443PW18</accession>
<reference evidence="2 3" key="1">
    <citation type="journal article" date="2019" name="Nat. Plants">
        <title>Stout camphor tree genome fills gaps in understanding of flowering plant genome evolution.</title>
        <authorList>
            <person name="Chaw S.M."/>
            <person name="Liu Y.C."/>
            <person name="Wu Y.W."/>
            <person name="Wang H.Y."/>
            <person name="Lin C.I."/>
            <person name="Wu C.S."/>
            <person name="Ke H.M."/>
            <person name="Chang L.Y."/>
            <person name="Hsu C.Y."/>
            <person name="Yang H.T."/>
            <person name="Sudianto E."/>
            <person name="Hsu M.H."/>
            <person name="Wu K.P."/>
            <person name="Wang L.N."/>
            <person name="Leebens-Mack J.H."/>
            <person name="Tsai I.J."/>
        </authorList>
    </citation>
    <scope>NUCLEOTIDE SEQUENCE [LARGE SCALE GENOMIC DNA]</scope>
    <source>
        <strain evidence="3">cv. Chaw 1501</strain>
        <tissue evidence="2">Young leaves</tissue>
    </source>
</reference>
<evidence type="ECO:0000313" key="2">
    <source>
        <dbReference type="EMBL" id="RWR94969.1"/>
    </source>
</evidence>
<dbReference type="EMBL" id="QPKB01000011">
    <property type="protein sequence ID" value="RWR94969.1"/>
    <property type="molecule type" value="Genomic_DNA"/>
</dbReference>
<dbReference type="GO" id="GO:0010073">
    <property type="term" value="P:meristem maintenance"/>
    <property type="evidence" value="ECO:0007669"/>
    <property type="project" value="InterPro"/>
</dbReference>
<evidence type="ECO:0000313" key="3">
    <source>
        <dbReference type="Proteomes" id="UP000283530"/>
    </source>
</evidence>